<feature type="transmembrane region" description="Helical" evidence="1">
    <location>
        <begin position="171"/>
        <end position="194"/>
    </location>
</feature>
<reference evidence="2" key="3">
    <citation type="submission" date="2025-09" db="UniProtKB">
        <authorList>
            <consortium name="Ensembl"/>
        </authorList>
    </citation>
    <scope>IDENTIFICATION</scope>
</reference>
<dbReference type="Proteomes" id="UP000694556">
    <property type="component" value="Chromosome 11"/>
</dbReference>
<accession>A0A8C3CWP2</accession>
<dbReference type="Ensembl" id="ENSCMMT00000027637.1">
    <property type="protein sequence ID" value="ENSCMMP00000025278.1"/>
    <property type="gene ID" value="ENSCMMG00000015616.1"/>
</dbReference>
<sequence length="236" mass="27310">MFSLRPPKPTFRSYLLPLPQSEDHLTAEPRIKKLEPILLPGEIVVNEVNFVRKCIATDTSQYDLWGKLVCTNFKISFITDDPMPLQKFHYKNLLLGEHDVPLTCIEQIVTVNDTKRKQKVLGPNQKLKFNPTELIIYCKDFRIVRFRFDEAGPESAKKRSRSRNPVMKPTVLSLLFSAFLPACLLALFVTFQVWQSFSCQFPFYSFSEVTLKQSICNIFIATVSNWLSELRRVISL</sequence>
<evidence type="ECO:0000313" key="2">
    <source>
        <dbReference type="Ensembl" id="ENSCMMP00000025278.1"/>
    </source>
</evidence>
<evidence type="ECO:0000256" key="1">
    <source>
        <dbReference type="SAM" id="Phobius"/>
    </source>
</evidence>
<proteinExistence type="predicted"/>
<reference evidence="2" key="1">
    <citation type="submission" date="2018-09" db="EMBL/GenBank/DDBJ databases">
        <title>Common duck and Muscovy duck high density SNP chip.</title>
        <authorList>
            <person name="Vignal A."/>
            <person name="Thebault N."/>
            <person name="Warren W.C."/>
        </authorList>
    </citation>
    <scope>NUCLEOTIDE SEQUENCE [LARGE SCALE GENOMIC DNA]</scope>
</reference>
<dbReference type="SUPFAM" id="SSF50729">
    <property type="entry name" value="PH domain-like"/>
    <property type="match status" value="1"/>
</dbReference>
<evidence type="ECO:0000313" key="3">
    <source>
        <dbReference type="Proteomes" id="UP000694556"/>
    </source>
</evidence>
<keyword evidence="1" id="KW-1133">Transmembrane helix</keyword>
<reference evidence="2" key="2">
    <citation type="submission" date="2025-08" db="UniProtKB">
        <authorList>
            <consortium name="Ensembl"/>
        </authorList>
    </citation>
    <scope>IDENTIFICATION</scope>
</reference>
<protein>
    <submittedName>
        <fullName evidence="2">Myotubularin related protein 10</fullName>
    </submittedName>
</protein>
<organism evidence="2 3">
    <name type="scientific">Cairina moschata</name>
    <name type="common">Muscovy duck</name>
    <dbReference type="NCBI Taxonomy" id="8855"/>
    <lineage>
        <taxon>Eukaryota</taxon>
        <taxon>Metazoa</taxon>
        <taxon>Chordata</taxon>
        <taxon>Craniata</taxon>
        <taxon>Vertebrata</taxon>
        <taxon>Euteleostomi</taxon>
        <taxon>Archelosauria</taxon>
        <taxon>Archosauria</taxon>
        <taxon>Dinosauria</taxon>
        <taxon>Saurischia</taxon>
        <taxon>Theropoda</taxon>
        <taxon>Coelurosauria</taxon>
        <taxon>Aves</taxon>
        <taxon>Neognathae</taxon>
        <taxon>Galloanserae</taxon>
        <taxon>Anseriformes</taxon>
        <taxon>Anatidae</taxon>
        <taxon>Anatinae</taxon>
        <taxon>Cairina</taxon>
    </lineage>
</organism>
<dbReference type="Gene3D" id="2.30.29.30">
    <property type="entry name" value="Pleckstrin-homology domain (PH domain)/Phosphotyrosine-binding domain (PTB)"/>
    <property type="match status" value="1"/>
</dbReference>
<keyword evidence="3" id="KW-1185">Reference proteome</keyword>
<dbReference type="AlphaFoldDB" id="A0A8C3CWP2"/>
<name>A0A8C3CWP2_CAIMO</name>
<keyword evidence="1" id="KW-0472">Membrane</keyword>
<keyword evidence="1" id="KW-0812">Transmembrane</keyword>
<dbReference type="InterPro" id="IPR011993">
    <property type="entry name" value="PH-like_dom_sf"/>
</dbReference>